<evidence type="ECO:0000256" key="1">
    <source>
        <dbReference type="ARBA" id="ARBA00022603"/>
    </source>
</evidence>
<reference evidence="3 4" key="1">
    <citation type="submission" date="2020-08" db="EMBL/GenBank/DDBJ databases">
        <title>Genomic Encyclopedia of Type Strains, Phase IV (KMG-IV): sequencing the most valuable type-strain genomes for metagenomic binning, comparative biology and taxonomic classification.</title>
        <authorList>
            <person name="Goeker M."/>
        </authorList>
    </citation>
    <scope>NUCLEOTIDE SEQUENCE [LARGE SCALE GENOMIC DNA]</scope>
    <source>
        <strain evidence="3 4">DSM 29050</strain>
    </source>
</reference>
<dbReference type="PANTHER" id="PTHR12049:SF7">
    <property type="entry name" value="PROTEIN ARGININE METHYLTRANSFERASE NDUFAF7, MITOCHONDRIAL"/>
    <property type="match status" value="1"/>
</dbReference>
<dbReference type="Pfam" id="PF02636">
    <property type="entry name" value="Methyltransf_28"/>
    <property type="match status" value="1"/>
</dbReference>
<protein>
    <submittedName>
        <fullName evidence="3">SAM-dependent MidA family methyltransferase</fullName>
    </submittedName>
</protein>
<dbReference type="InterPro" id="IPR038375">
    <property type="entry name" value="NDUFAF7_sf"/>
</dbReference>
<dbReference type="RefSeq" id="WP_344672493.1">
    <property type="nucleotide sequence ID" value="NZ_BAABBG010000005.1"/>
</dbReference>
<dbReference type="InterPro" id="IPR029063">
    <property type="entry name" value="SAM-dependent_MTases_sf"/>
</dbReference>
<dbReference type="GO" id="GO:0032259">
    <property type="term" value="P:methylation"/>
    <property type="evidence" value="ECO:0007669"/>
    <property type="project" value="UniProtKB-KW"/>
</dbReference>
<evidence type="ECO:0000313" key="4">
    <source>
        <dbReference type="Proteomes" id="UP000581447"/>
    </source>
</evidence>
<dbReference type="EMBL" id="JACIEA010000002">
    <property type="protein sequence ID" value="MBB3943549.1"/>
    <property type="molecule type" value="Genomic_DNA"/>
</dbReference>
<name>A0A840AYR5_9SPHN</name>
<gene>
    <name evidence="3" type="ORF">GGR91_001807</name>
</gene>
<keyword evidence="4" id="KW-1185">Reference proteome</keyword>
<evidence type="ECO:0000313" key="3">
    <source>
        <dbReference type="EMBL" id="MBB3943549.1"/>
    </source>
</evidence>
<organism evidence="3 4">
    <name type="scientific">Sphingorhabdus rigui</name>
    <dbReference type="NCBI Taxonomy" id="1282858"/>
    <lineage>
        <taxon>Bacteria</taxon>
        <taxon>Pseudomonadati</taxon>
        <taxon>Pseudomonadota</taxon>
        <taxon>Alphaproteobacteria</taxon>
        <taxon>Sphingomonadales</taxon>
        <taxon>Sphingomonadaceae</taxon>
        <taxon>Sphingorhabdus</taxon>
    </lineage>
</organism>
<dbReference type="Gene3D" id="3.40.50.12710">
    <property type="match status" value="1"/>
</dbReference>
<keyword evidence="2 3" id="KW-0808">Transferase</keyword>
<dbReference type="AlphaFoldDB" id="A0A840AYR5"/>
<comment type="caution">
    <text evidence="3">The sequence shown here is derived from an EMBL/GenBank/DDBJ whole genome shotgun (WGS) entry which is preliminary data.</text>
</comment>
<proteinExistence type="predicted"/>
<dbReference type="InterPro" id="IPR003788">
    <property type="entry name" value="NDUFAF7"/>
</dbReference>
<sequence length="353" mass="38628">MPPDTHTTSQRLTHRIDASGPISVAEYMRVANTAYYSRADPLGADGDFITAPEISQMFGEMVGIWLSDIWLRRGRPSPCYYVELGPGRGTLAADALRTMKRFGFEPEVHFVENSRVLREKQLAAVPLAMFHDHVETVPTDAPLFIVANEFFDALPIAQMIATNVGWRERVVVPDHSARFAAMPGPRSTDALVPKQFRMASVGSIYETCPDATLVMDKLSTRLSGQGGVMLTIDYGYLEPALGSTLQAVQNHKYADPFSDPGHCDLTAHVNFHALSLCAQRSGLNVAGPCNQGAWLSGLGIDQRAMTLAQANPDRATEISAARNRLVARESMGALFKVMATYAKSWPEPEGFAR</sequence>
<evidence type="ECO:0000256" key="2">
    <source>
        <dbReference type="ARBA" id="ARBA00022679"/>
    </source>
</evidence>
<dbReference type="Proteomes" id="UP000581447">
    <property type="component" value="Unassembled WGS sequence"/>
</dbReference>
<dbReference type="PANTHER" id="PTHR12049">
    <property type="entry name" value="PROTEIN ARGININE METHYLTRANSFERASE NDUFAF7, MITOCHONDRIAL"/>
    <property type="match status" value="1"/>
</dbReference>
<dbReference type="GO" id="GO:0035243">
    <property type="term" value="F:protein-arginine omega-N symmetric methyltransferase activity"/>
    <property type="evidence" value="ECO:0007669"/>
    <property type="project" value="TreeGrafter"/>
</dbReference>
<dbReference type="SUPFAM" id="SSF53335">
    <property type="entry name" value="S-adenosyl-L-methionine-dependent methyltransferases"/>
    <property type="match status" value="1"/>
</dbReference>
<accession>A0A840AYR5</accession>
<keyword evidence="1 3" id="KW-0489">Methyltransferase</keyword>